<evidence type="ECO:0000256" key="3">
    <source>
        <dbReference type="ARBA" id="ARBA00022837"/>
    </source>
</evidence>
<sequence length="171" mass="18969">MPSKGSRSSSKKAKKGGSSVFDMFSQKQVAEFKEGFQFMDRDRDGIISKEDLRAVCDDVGRMTSEKELEDMLNDAEGPLNFTTLVHMFGSRSSGEVDEDDVVAAGFRAFEESPGVIDSERFRTMLMAFGDRFSTKEVDDAFEQMEIDDNGKIDGNELIGMLTASAKKEEDA</sequence>
<proteinExistence type="predicted"/>
<dbReference type="GO" id="GO:0009791">
    <property type="term" value="P:post-embryonic development"/>
    <property type="evidence" value="ECO:0007669"/>
    <property type="project" value="UniProtKB-ARBA"/>
</dbReference>
<dbReference type="Pfam" id="PF13833">
    <property type="entry name" value="EF-hand_8"/>
    <property type="match status" value="1"/>
</dbReference>
<dbReference type="SUPFAM" id="SSF47473">
    <property type="entry name" value="EF-hand"/>
    <property type="match status" value="1"/>
</dbReference>
<dbReference type="AlphaFoldDB" id="A0A5N5SVP0"/>
<evidence type="ECO:0000259" key="4">
    <source>
        <dbReference type="PROSITE" id="PS50222"/>
    </source>
</evidence>
<keyword evidence="6" id="KW-1185">Reference proteome</keyword>
<organism evidence="5 6">
    <name type="scientific">Armadillidium nasatum</name>
    <dbReference type="NCBI Taxonomy" id="96803"/>
    <lineage>
        <taxon>Eukaryota</taxon>
        <taxon>Metazoa</taxon>
        <taxon>Ecdysozoa</taxon>
        <taxon>Arthropoda</taxon>
        <taxon>Crustacea</taxon>
        <taxon>Multicrustacea</taxon>
        <taxon>Malacostraca</taxon>
        <taxon>Eumalacostraca</taxon>
        <taxon>Peracarida</taxon>
        <taxon>Isopoda</taxon>
        <taxon>Oniscidea</taxon>
        <taxon>Crinocheta</taxon>
        <taxon>Armadillidiidae</taxon>
        <taxon>Armadillidium</taxon>
    </lineage>
</organism>
<reference evidence="5 6" key="1">
    <citation type="journal article" date="2019" name="PLoS Biol.">
        <title>Sex chromosomes control vertical transmission of feminizing Wolbachia symbionts in an isopod.</title>
        <authorList>
            <person name="Becking T."/>
            <person name="Chebbi M.A."/>
            <person name="Giraud I."/>
            <person name="Moumen B."/>
            <person name="Laverre T."/>
            <person name="Caubet Y."/>
            <person name="Peccoud J."/>
            <person name="Gilbert C."/>
            <person name="Cordaux R."/>
        </authorList>
    </citation>
    <scope>NUCLEOTIDE SEQUENCE [LARGE SCALE GENOMIC DNA]</scope>
    <source>
        <strain evidence="5">ANa2</strain>
        <tissue evidence="5">Whole body excluding digestive tract and cuticle</tissue>
    </source>
</reference>
<evidence type="ECO:0000313" key="5">
    <source>
        <dbReference type="EMBL" id="KAB7498261.1"/>
    </source>
</evidence>
<dbReference type="SMR" id="A0A5N5SVP0"/>
<gene>
    <name evidence="5" type="primary">MLR_2</name>
    <name evidence="5" type="ORF">Anas_06475</name>
</gene>
<dbReference type="InterPro" id="IPR011992">
    <property type="entry name" value="EF-hand-dom_pair"/>
</dbReference>
<dbReference type="InterPro" id="IPR018247">
    <property type="entry name" value="EF_Hand_1_Ca_BS"/>
</dbReference>
<feature type="domain" description="EF-hand" evidence="4">
    <location>
        <begin position="27"/>
        <end position="62"/>
    </location>
</feature>
<dbReference type="InterPro" id="IPR002048">
    <property type="entry name" value="EF_hand_dom"/>
</dbReference>
<feature type="domain" description="EF-hand" evidence="4">
    <location>
        <begin position="132"/>
        <end position="167"/>
    </location>
</feature>
<dbReference type="EMBL" id="SEYY01019438">
    <property type="protein sequence ID" value="KAB7498261.1"/>
    <property type="molecule type" value="Genomic_DNA"/>
</dbReference>
<dbReference type="Pfam" id="PF13405">
    <property type="entry name" value="EF-hand_6"/>
    <property type="match status" value="1"/>
</dbReference>
<keyword evidence="1" id="KW-0479">Metal-binding</keyword>
<dbReference type="Proteomes" id="UP000326759">
    <property type="component" value="Unassembled WGS sequence"/>
</dbReference>
<comment type="caution">
    <text evidence="5">The sequence shown here is derived from an EMBL/GenBank/DDBJ whole genome shotgun (WGS) entry which is preliminary data.</text>
</comment>
<dbReference type="PROSITE" id="PS00018">
    <property type="entry name" value="EF_HAND_1"/>
    <property type="match status" value="1"/>
</dbReference>
<keyword evidence="2" id="KW-0677">Repeat</keyword>
<dbReference type="InterPro" id="IPR050403">
    <property type="entry name" value="Myosin_RLC"/>
</dbReference>
<evidence type="ECO:0000256" key="2">
    <source>
        <dbReference type="ARBA" id="ARBA00022737"/>
    </source>
</evidence>
<name>A0A5N5SVP0_9CRUS</name>
<dbReference type="OrthoDB" id="429467at2759"/>
<dbReference type="Gene3D" id="1.10.238.10">
    <property type="entry name" value="EF-hand"/>
    <property type="match status" value="2"/>
</dbReference>
<dbReference type="PANTHER" id="PTHR23049">
    <property type="entry name" value="MYOSIN REGULATORY LIGHT CHAIN 2"/>
    <property type="match status" value="1"/>
</dbReference>
<dbReference type="GO" id="GO:0005509">
    <property type="term" value="F:calcium ion binding"/>
    <property type="evidence" value="ECO:0007669"/>
    <property type="project" value="InterPro"/>
</dbReference>
<dbReference type="FunFam" id="1.10.238.10:FF:000007">
    <property type="entry name" value="Putative myosin regulatory light chain sqh"/>
    <property type="match status" value="1"/>
</dbReference>
<accession>A0A5N5SVP0</accession>
<protein>
    <submittedName>
        <fullName evidence="5">Myosin regulatory light chain 2</fullName>
    </submittedName>
</protein>
<dbReference type="PROSITE" id="PS50222">
    <property type="entry name" value="EF_HAND_2"/>
    <property type="match status" value="2"/>
</dbReference>
<evidence type="ECO:0000256" key="1">
    <source>
        <dbReference type="ARBA" id="ARBA00022723"/>
    </source>
</evidence>
<keyword evidence="3" id="KW-0106">Calcium</keyword>
<evidence type="ECO:0000313" key="6">
    <source>
        <dbReference type="Proteomes" id="UP000326759"/>
    </source>
</evidence>
<dbReference type="SMART" id="SM00054">
    <property type="entry name" value="EFh"/>
    <property type="match status" value="2"/>
</dbReference>